<accession>A0AAI8L525</accession>
<reference evidence="2 3" key="1">
    <citation type="submission" date="2018-09" db="EMBL/GenBank/DDBJ databases">
        <title>Production of Trimethoprim by Streptomyces sp. 3E-1.</title>
        <authorList>
            <person name="Kang H.J."/>
            <person name="Kim S.B."/>
        </authorList>
    </citation>
    <scope>NUCLEOTIDE SEQUENCE [LARGE SCALE GENOMIC DNA]</scope>
    <source>
        <strain evidence="2 3">3E-1</strain>
    </source>
</reference>
<evidence type="ECO:0000259" key="1">
    <source>
        <dbReference type="PROSITE" id="PS51186"/>
    </source>
</evidence>
<dbReference type="GeneID" id="91284621"/>
<evidence type="ECO:0000313" key="3">
    <source>
        <dbReference type="Proteomes" id="UP000265765"/>
    </source>
</evidence>
<dbReference type="Proteomes" id="UP000265765">
    <property type="component" value="Chromosome"/>
</dbReference>
<name>A0AAI8L525_9ACTN</name>
<dbReference type="SUPFAM" id="SSF55729">
    <property type="entry name" value="Acyl-CoA N-acyltransferases (Nat)"/>
    <property type="match status" value="1"/>
</dbReference>
<dbReference type="CDD" id="cd04301">
    <property type="entry name" value="NAT_SF"/>
    <property type="match status" value="1"/>
</dbReference>
<dbReference type="GO" id="GO:0016747">
    <property type="term" value="F:acyltransferase activity, transferring groups other than amino-acyl groups"/>
    <property type="evidence" value="ECO:0007669"/>
    <property type="project" value="InterPro"/>
</dbReference>
<gene>
    <name evidence="2" type="ORF">DWG14_05774</name>
</gene>
<dbReference type="Pfam" id="PF00583">
    <property type="entry name" value="Acetyltransf_1"/>
    <property type="match status" value="1"/>
</dbReference>
<feature type="domain" description="N-acetyltransferase" evidence="1">
    <location>
        <begin position="16"/>
        <end position="194"/>
    </location>
</feature>
<dbReference type="KEGG" id="sge:DWG14_05774"/>
<dbReference type="InterPro" id="IPR000182">
    <property type="entry name" value="GNAT_dom"/>
</dbReference>
<evidence type="ECO:0000313" key="2">
    <source>
        <dbReference type="EMBL" id="AYC41485.1"/>
    </source>
</evidence>
<dbReference type="Gene3D" id="3.40.630.30">
    <property type="match status" value="1"/>
</dbReference>
<dbReference type="InterPro" id="IPR016181">
    <property type="entry name" value="Acyl_CoA_acyltransferase"/>
</dbReference>
<dbReference type="AlphaFoldDB" id="A0AAI8L525"/>
<organism evidence="2 3">
    <name type="scientific">Streptomyces griseorubiginosus</name>
    <dbReference type="NCBI Taxonomy" id="67304"/>
    <lineage>
        <taxon>Bacteria</taxon>
        <taxon>Bacillati</taxon>
        <taxon>Actinomycetota</taxon>
        <taxon>Actinomycetes</taxon>
        <taxon>Kitasatosporales</taxon>
        <taxon>Streptomycetaceae</taxon>
        <taxon>Streptomyces</taxon>
    </lineage>
</organism>
<protein>
    <recommendedName>
        <fullName evidence="1">N-acetyltransferase domain-containing protein</fullName>
    </recommendedName>
</protein>
<dbReference type="EMBL" id="CP032427">
    <property type="protein sequence ID" value="AYC41485.1"/>
    <property type="molecule type" value="Genomic_DNA"/>
</dbReference>
<dbReference type="RefSeq" id="WP_120052412.1">
    <property type="nucleotide sequence ID" value="NZ_CP032427.1"/>
</dbReference>
<proteinExistence type="predicted"/>
<dbReference type="PROSITE" id="PS51186">
    <property type="entry name" value="GNAT"/>
    <property type="match status" value="1"/>
</dbReference>
<sequence>MDIPDSPVSPAIPAVPAVRVFRDGDLLAHTTALRSVYADAFCAPPWNEDEEKAVEFGERLPVNVRRPGFIAVLAFAGSDLLGFATAWTTPTPFPTDRCYPQAAAGLGPERTAAWLCGAREIDELAVLPGARGTGLAGELLAAVTEDAPDGRSWLLTSVRSTRAMSFYRGRGWAQATHPSPDGEGIVVFLGPRHPARALAPQPL</sequence>